<dbReference type="InterPro" id="IPR021239">
    <property type="entry name" value="DUF2625"/>
</dbReference>
<proteinExistence type="predicted"/>
<dbReference type="NCBIfam" id="NF008495">
    <property type="entry name" value="PRK11408.1-2"/>
    <property type="match status" value="1"/>
</dbReference>
<dbReference type="EMBL" id="MUYA01000009">
    <property type="protein sequence ID" value="OOR98743.1"/>
    <property type="molecule type" value="Genomic_DNA"/>
</dbReference>
<keyword evidence="2" id="KW-1185">Reference proteome</keyword>
<evidence type="ECO:0008006" key="3">
    <source>
        <dbReference type="Google" id="ProtNLM"/>
    </source>
</evidence>
<reference evidence="1 2" key="1">
    <citation type="submission" date="2017-02" db="EMBL/GenBank/DDBJ databases">
        <title>Draft genome sequence of Haemophilus paracuniculus CCUG 43573 type strain.</title>
        <authorList>
            <person name="Engstrom-Jakobsson H."/>
            <person name="Salva-Serra F."/>
            <person name="Thorell K."/>
            <person name="Gonzales-Siles L."/>
            <person name="Karlsson R."/>
            <person name="Boulund F."/>
            <person name="Engstrand L."/>
            <person name="Kristiansson E."/>
            <person name="Moore E."/>
        </authorList>
    </citation>
    <scope>NUCLEOTIDE SEQUENCE [LARGE SCALE GENOMIC DNA]</scope>
    <source>
        <strain evidence="1 2">CCUG 43573</strain>
    </source>
</reference>
<sequence>MKSLDELLDPQSAWLVLKEWFTQATNRYEILASYPENAGKELHGMQLPTRSPLGAMIYETGGVLIDYGWLRLLGSGNEKLPRGVFEWNFGKTFEASGEQPPYLLVADDILGGYFAINAGGLGDKIGQIYYYHPKKAEWQCQNLSYSEFLGWALMGDLNAFYADQRWQNWQTDIANLNGSQVYNPETKTSVPVERHYQATFNADDKYSFGYSVN</sequence>
<dbReference type="Pfam" id="PF10946">
    <property type="entry name" value="DUF2625"/>
    <property type="match status" value="1"/>
</dbReference>
<evidence type="ECO:0000313" key="2">
    <source>
        <dbReference type="Proteomes" id="UP000190867"/>
    </source>
</evidence>
<dbReference type="STRING" id="734.B0187_07635"/>
<accession>A0A1T0ARL7</accession>
<protein>
    <recommendedName>
        <fullName evidence="3">DUF2625 domain-containing protein</fullName>
    </recommendedName>
</protein>
<evidence type="ECO:0000313" key="1">
    <source>
        <dbReference type="EMBL" id="OOR98743.1"/>
    </source>
</evidence>
<organism evidence="1 2">
    <name type="scientific">Haemophilus paracuniculus</name>
    <dbReference type="NCBI Taxonomy" id="734"/>
    <lineage>
        <taxon>Bacteria</taxon>
        <taxon>Pseudomonadati</taxon>
        <taxon>Pseudomonadota</taxon>
        <taxon>Gammaproteobacteria</taxon>
        <taxon>Pasteurellales</taxon>
        <taxon>Pasteurellaceae</taxon>
        <taxon>Haemophilus</taxon>
    </lineage>
</organism>
<dbReference type="RefSeq" id="WP_078237271.1">
    <property type="nucleotide sequence ID" value="NZ_MUYA01000009.1"/>
</dbReference>
<dbReference type="Proteomes" id="UP000190867">
    <property type="component" value="Unassembled WGS sequence"/>
</dbReference>
<dbReference type="AlphaFoldDB" id="A0A1T0ARL7"/>
<name>A0A1T0ARL7_9PAST</name>
<dbReference type="OrthoDB" id="1550811at2"/>
<gene>
    <name evidence="1" type="ORF">B0187_07635</name>
</gene>
<comment type="caution">
    <text evidence="1">The sequence shown here is derived from an EMBL/GenBank/DDBJ whole genome shotgun (WGS) entry which is preliminary data.</text>
</comment>